<keyword evidence="7 9" id="KW-0472">Membrane</keyword>
<evidence type="ECO:0000256" key="9">
    <source>
        <dbReference type="HAMAP-Rule" id="MF_01148"/>
    </source>
</evidence>
<dbReference type="NCBIfam" id="TIGR00546">
    <property type="entry name" value="lnt"/>
    <property type="match status" value="1"/>
</dbReference>
<dbReference type="Gene3D" id="3.60.110.10">
    <property type="entry name" value="Carbon-nitrogen hydrolase"/>
    <property type="match status" value="1"/>
</dbReference>
<dbReference type="RefSeq" id="WP_097010526.1">
    <property type="nucleotide sequence ID" value="NZ_LT907975.1"/>
</dbReference>
<dbReference type="Pfam" id="PF20154">
    <property type="entry name" value="LNT_N"/>
    <property type="match status" value="1"/>
</dbReference>
<accession>A0A2C8F561</accession>
<dbReference type="UniPathway" id="UPA00666"/>
<dbReference type="KEGG" id="pprf:DPRO_0348"/>
<evidence type="ECO:0000256" key="5">
    <source>
        <dbReference type="ARBA" id="ARBA00022692"/>
    </source>
</evidence>
<dbReference type="Pfam" id="PF00795">
    <property type="entry name" value="CN_hydrolase"/>
    <property type="match status" value="1"/>
</dbReference>
<evidence type="ECO:0000256" key="2">
    <source>
        <dbReference type="ARBA" id="ARBA00010065"/>
    </source>
</evidence>
<keyword evidence="12" id="KW-1185">Reference proteome</keyword>
<comment type="function">
    <text evidence="9">Catalyzes the phospholipid dependent N-acylation of the N-terminal cysteine of apolipoprotein, the last step in lipoprotein maturation.</text>
</comment>
<comment type="similarity">
    <text evidence="2 9">Belongs to the CN hydrolase family. Apolipoprotein N-acyltransferase subfamily.</text>
</comment>
<reference evidence="12" key="1">
    <citation type="submission" date="2017-09" db="EMBL/GenBank/DDBJ databases">
        <authorList>
            <person name="Regsiter A."/>
            <person name="William W."/>
        </authorList>
    </citation>
    <scope>NUCLEOTIDE SEQUENCE [LARGE SCALE GENOMIC DNA]</scope>
    <source>
        <strain evidence="12">500-1</strain>
    </source>
</reference>
<feature type="transmembrane region" description="Helical" evidence="9">
    <location>
        <begin position="159"/>
        <end position="178"/>
    </location>
</feature>
<dbReference type="GO" id="GO:0042158">
    <property type="term" value="P:lipoprotein biosynthetic process"/>
    <property type="evidence" value="ECO:0007669"/>
    <property type="project" value="UniProtKB-UniRule"/>
</dbReference>
<dbReference type="HAMAP" id="MF_01148">
    <property type="entry name" value="Lnt"/>
    <property type="match status" value="1"/>
</dbReference>
<comment type="catalytic activity">
    <reaction evidence="9">
        <text>N-terminal S-1,2-diacyl-sn-glyceryl-L-cysteinyl-[lipoprotein] + a glycerophospholipid = N-acyl-S-1,2-diacyl-sn-glyceryl-L-cysteinyl-[lipoprotein] + a 2-acyl-sn-glycero-3-phospholipid + H(+)</text>
        <dbReference type="Rhea" id="RHEA:48228"/>
        <dbReference type="Rhea" id="RHEA-COMP:14681"/>
        <dbReference type="Rhea" id="RHEA-COMP:14684"/>
        <dbReference type="ChEBI" id="CHEBI:15378"/>
        <dbReference type="ChEBI" id="CHEBI:136912"/>
        <dbReference type="ChEBI" id="CHEBI:140656"/>
        <dbReference type="ChEBI" id="CHEBI:140657"/>
        <dbReference type="ChEBI" id="CHEBI:140660"/>
        <dbReference type="EC" id="2.3.1.269"/>
    </reaction>
</comment>
<gene>
    <name evidence="9 11" type="primary">lnt</name>
    <name evidence="11" type="ORF">DPRO_0348</name>
</gene>
<evidence type="ECO:0000256" key="4">
    <source>
        <dbReference type="ARBA" id="ARBA00022679"/>
    </source>
</evidence>
<evidence type="ECO:0000313" key="11">
    <source>
        <dbReference type="EMBL" id="SOB57227.1"/>
    </source>
</evidence>
<dbReference type="GO" id="GO:0005886">
    <property type="term" value="C:plasma membrane"/>
    <property type="evidence" value="ECO:0007669"/>
    <property type="project" value="UniProtKB-SubCell"/>
</dbReference>
<keyword evidence="6 9" id="KW-1133">Transmembrane helix</keyword>
<comment type="subcellular location">
    <subcellularLocation>
        <location evidence="1 9">Cell membrane</location>
        <topology evidence="1 9">Multi-pass membrane protein</topology>
    </subcellularLocation>
</comment>
<feature type="transmembrane region" description="Helical" evidence="9">
    <location>
        <begin position="185"/>
        <end position="201"/>
    </location>
</feature>
<evidence type="ECO:0000256" key="6">
    <source>
        <dbReference type="ARBA" id="ARBA00022989"/>
    </source>
</evidence>
<keyword evidence="4 9" id="KW-0808">Transferase</keyword>
<keyword evidence="11" id="KW-0449">Lipoprotein</keyword>
<feature type="transmembrane region" description="Helical" evidence="9">
    <location>
        <begin position="51"/>
        <end position="72"/>
    </location>
</feature>
<dbReference type="PROSITE" id="PS50263">
    <property type="entry name" value="CN_HYDROLASE"/>
    <property type="match status" value="1"/>
</dbReference>
<dbReference type="EC" id="2.3.1.269" evidence="9"/>
<organism evidence="11 12">
    <name type="scientific">Pseudodesulfovibrio profundus</name>
    <dbReference type="NCBI Taxonomy" id="57320"/>
    <lineage>
        <taxon>Bacteria</taxon>
        <taxon>Pseudomonadati</taxon>
        <taxon>Thermodesulfobacteriota</taxon>
        <taxon>Desulfovibrionia</taxon>
        <taxon>Desulfovibrionales</taxon>
        <taxon>Desulfovibrionaceae</taxon>
    </lineage>
</organism>
<keyword evidence="3 9" id="KW-1003">Cell membrane</keyword>
<dbReference type="CDD" id="cd07571">
    <property type="entry name" value="ALP_N-acyl_transferase"/>
    <property type="match status" value="1"/>
</dbReference>
<comment type="pathway">
    <text evidence="9">Protein modification; lipoprotein biosynthesis (N-acyl transfer).</text>
</comment>
<dbReference type="GO" id="GO:0016410">
    <property type="term" value="F:N-acyltransferase activity"/>
    <property type="evidence" value="ECO:0007669"/>
    <property type="project" value="UniProtKB-UniRule"/>
</dbReference>
<dbReference type="InterPro" id="IPR004563">
    <property type="entry name" value="Apolipo_AcylTrfase"/>
</dbReference>
<dbReference type="InterPro" id="IPR003010">
    <property type="entry name" value="C-N_Hydrolase"/>
</dbReference>
<dbReference type="OrthoDB" id="9804277at2"/>
<dbReference type="PANTHER" id="PTHR38686">
    <property type="entry name" value="APOLIPOPROTEIN N-ACYLTRANSFERASE"/>
    <property type="match status" value="1"/>
</dbReference>
<dbReference type="PANTHER" id="PTHR38686:SF1">
    <property type="entry name" value="APOLIPOPROTEIN N-ACYLTRANSFERASE"/>
    <property type="match status" value="1"/>
</dbReference>
<feature type="transmembrane region" description="Helical" evidence="9">
    <location>
        <begin position="114"/>
        <end position="139"/>
    </location>
</feature>
<evidence type="ECO:0000256" key="8">
    <source>
        <dbReference type="ARBA" id="ARBA00023315"/>
    </source>
</evidence>
<keyword evidence="5 9" id="KW-0812">Transmembrane</keyword>
<sequence>MLSLVVFAALGAWIGFANPLLHFPLAALLFPLCLSWIGLRATSAKKAFKYGWIAALLAGVGIVYWVVIPVQIYGALPWYIALPCPVLLAGILGLYYAGYSLLMYKAGRRLQGVSLCLVAGVLWAAMEIAMGTMFSGFPWMNLGSAFVPWVYAIQPASLVGAYGLSGILTSLAVALLLYSTYRSTPLLAVSLILFIGGYGVYRVDFSKQPEPDVMVSIIQGNVDQAQKWEQKFQAETVNTYIQLTQEAIQKNHSKIVVWPETAMPFYLQDRTPFNDSIQGLAKDSGVHIVTGSPAYNVINLKTRAYNLLNRAWLIDETGRMTQSYDKEHLVPFGEYMPLQEWVPFEKLVKAVGNFVPGKNNSPLISDGIALGVLICYEGVFPELAQKQVEKGASALLNISNDAWFGDTSAPRQHLNLSAMRAVEQGRWLIRCTNNGISAFITPIGSVQSTTVQFKAETLSSQVAPIKDKTIYHQYFTRIKTSIIILAVLSIGFLFFPRRKKDT</sequence>
<evidence type="ECO:0000256" key="1">
    <source>
        <dbReference type="ARBA" id="ARBA00004651"/>
    </source>
</evidence>
<dbReference type="Proteomes" id="UP000219215">
    <property type="component" value="Chromosome DPRO"/>
</dbReference>
<proteinExistence type="inferred from homology"/>
<evidence type="ECO:0000313" key="12">
    <source>
        <dbReference type="Proteomes" id="UP000219215"/>
    </source>
</evidence>
<evidence type="ECO:0000256" key="7">
    <source>
        <dbReference type="ARBA" id="ARBA00023136"/>
    </source>
</evidence>
<dbReference type="EMBL" id="LT907975">
    <property type="protein sequence ID" value="SOB57227.1"/>
    <property type="molecule type" value="Genomic_DNA"/>
</dbReference>
<protein>
    <recommendedName>
        <fullName evidence="9">Apolipoprotein N-acyltransferase</fullName>
        <shortName evidence="9">ALP N-acyltransferase</shortName>
        <ecNumber evidence="9">2.3.1.269</ecNumber>
    </recommendedName>
</protein>
<feature type="transmembrane region" description="Helical" evidence="9">
    <location>
        <begin position="474"/>
        <end position="495"/>
    </location>
</feature>
<feature type="domain" description="CN hydrolase" evidence="10">
    <location>
        <begin position="218"/>
        <end position="464"/>
    </location>
</feature>
<keyword evidence="8 9" id="KW-0012">Acyltransferase</keyword>
<evidence type="ECO:0000256" key="3">
    <source>
        <dbReference type="ARBA" id="ARBA00022475"/>
    </source>
</evidence>
<dbReference type="SUPFAM" id="SSF56317">
    <property type="entry name" value="Carbon-nitrogen hydrolase"/>
    <property type="match status" value="1"/>
</dbReference>
<name>A0A2C8F561_9BACT</name>
<evidence type="ECO:0000259" key="10">
    <source>
        <dbReference type="PROSITE" id="PS50263"/>
    </source>
</evidence>
<feature type="transmembrane region" description="Helical" evidence="9">
    <location>
        <begin position="78"/>
        <end position="102"/>
    </location>
</feature>
<dbReference type="InterPro" id="IPR045378">
    <property type="entry name" value="LNT_N"/>
</dbReference>
<feature type="transmembrane region" description="Helical" evidence="9">
    <location>
        <begin position="21"/>
        <end position="39"/>
    </location>
</feature>
<dbReference type="InterPro" id="IPR036526">
    <property type="entry name" value="C-N_Hydrolase_sf"/>
</dbReference>
<dbReference type="AlphaFoldDB" id="A0A2C8F561"/>